<evidence type="ECO:0000313" key="2">
    <source>
        <dbReference type="Proteomes" id="UP000029079"/>
    </source>
</evidence>
<proteinExistence type="predicted"/>
<dbReference type="EMBL" id="CP009223">
    <property type="protein sequence ID" value="AIM62350.1"/>
    <property type="molecule type" value="Genomic_DNA"/>
</dbReference>
<name>A0A075TYP2_9LACO</name>
<evidence type="ECO:0000313" key="1">
    <source>
        <dbReference type="EMBL" id="AIM62350.1"/>
    </source>
</evidence>
<dbReference type="KEGG" id="wce:WS08_0099"/>
<dbReference type="Proteomes" id="UP000029079">
    <property type="component" value="Chromosome"/>
</dbReference>
<reference evidence="1 2" key="1">
    <citation type="journal article" date="2014" name="Genome Announc.">
        <title>Complete Genome Sequences of Fish Pathogenic Weissella ceti Strains WS74 and WS105.</title>
        <authorList>
            <person name="Figueiredo H.C."/>
            <person name="Leal C.A."/>
            <person name="Dorella F.A."/>
            <person name="Carvalho A.F."/>
            <person name="Soares S.C."/>
            <person name="Pereira F.L."/>
            <person name="Azevedo V.A."/>
        </authorList>
    </citation>
    <scope>NUCLEOTIDE SEQUENCE [LARGE SCALE GENOMIC DNA]</scope>
    <source>
        <strain evidence="1 2">WS74</strain>
    </source>
</reference>
<dbReference type="AlphaFoldDB" id="A0A075TYP2"/>
<keyword evidence="2" id="KW-1185">Reference proteome</keyword>
<protein>
    <submittedName>
        <fullName evidence="1">Uncharacterized protein</fullName>
    </submittedName>
</protein>
<dbReference type="KEGG" id="wct:WS74_0098"/>
<reference evidence="2" key="2">
    <citation type="submission" date="2014-08" db="EMBL/GenBank/DDBJ databases">
        <title>Complete genome of Weissella ceti strain WS74 isolated from diseased rainbow trout in Brazil.</title>
        <authorList>
            <person name="Figueiredo H.C.P."/>
            <person name="Leal C.A.G."/>
            <person name="Pereira F.L."/>
            <person name="Soares S.C."/>
            <person name="Dorella F.A."/>
            <person name="Carvalho A.F."/>
            <person name="Azevedo V.A.C."/>
        </authorList>
    </citation>
    <scope>NUCLEOTIDE SEQUENCE [LARGE SCALE GENOMIC DNA]</scope>
    <source>
        <strain evidence="2">WS74</strain>
    </source>
</reference>
<gene>
    <name evidence="1" type="ORF">WS74_0098</name>
</gene>
<dbReference type="STRING" id="759620.WS105_0099"/>
<accession>A0A075TYP2</accession>
<organism evidence="1 2">
    <name type="scientific">Weissella ceti</name>
    <dbReference type="NCBI Taxonomy" id="759620"/>
    <lineage>
        <taxon>Bacteria</taxon>
        <taxon>Bacillati</taxon>
        <taxon>Bacillota</taxon>
        <taxon>Bacilli</taxon>
        <taxon>Lactobacillales</taxon>
        <taxon>Lactobacillaceae</taxon>
        <taxon>Weissella</taxon>
    </lineage>
</organism>
<sequence>MKADLRVEMGTHVLTLKSSRMLENLRISMKKRELDWLCETSGNEFIYTLSYDQIGAFFEGQKMEMATISYQDDGQWTMLSVNDFNMTFGETLTHVFENNKISMYVSMLATLRVGWNWFGATAALTDQRKIQHYEMTSEGLLIDFMIETRYFKPVCVDVVAVGELLDAPIRYAVKDIQSSKVSAEKYVNTLKVLVPERDLDMMRQKVSQFELVQKKLQFKFNIVLSEYPLSKETQAWTIDENVILENPLIGTSIDDKKVLSFASSLSNDGNLVFMPSVVAHDEFEKQRQWLLNNHGKIETNKIVLVDQGSENGRTEIRELFKSLIALGHQNVYLITDDQFKVIWTQSELPYVVYSHTMAHLELYPEIKTVIWSDTPRSLVPLGAQKMKKLPEIKQHMYLVFDLESQIKDEGFNPVMTDGVHFIVGNKQTKHLVKQVYPNAKKIHLTGLPSYSKLEKNNPMIQSSGIGLSVTTEMAELLRNVNSEIIFSTVKERDNLRQYHVILTDNYVVAKKASVLGVPVVYIDSALTAETVDHFYRLSGPVIRDIQTGWPILREVFSEAFDFKPYITHAQNNLNEFHDDNASQRISEIL</sequence>